<proteinExistence type="predicted"/>
<evidence type="ECO:0000313" key="3">
    <source>
        <dbReference type="Proteomes" id="UP000075883"/>
    </source>
</evidence>
<reference evidence="2" key="2">
    <citation type="submission" date="2020-05" db="UniProtKB">
        <authorList>
            <consortium name="EnsemblMetazoa"/>
        </authorList>
    </citation>
    <scope>IDENTIFICATION</scope>
    <source>
        <strain evidence="2">A-37</strain>
    </source>
</reference>
<dbReference type="AlphaFoldDB" id="A0A182MIR5"/>
<sequence>MSKQGRMVATGVDVLISGYREPCTNEGEEVSISMPCFRCICKLYLDASVYENALRPYVVQLCSRIPPAARASAGPNNSRRRNGEMISLPPRSWLDHVTNDRRSTKLSPAQLFHPDARVSRG</sequence>
<protein>
    <submittedName>
        <fullName evidence="2">Uncharacterized protein</fullName>
    </submittedName>
</protein>
<dbReference type="VEuPathDB" id="VectorBase:ACUA019251"/>
<feature type="region of interest" description="Disordered" evidence="1">
    <location>
        <begin position="68"/>
        <end position="121"/>
    </location>
</feature>
<keyword evidence="3" id="KW-1185">Reference proteome</keyword>
<evidence type="ECO:0000313" key="2">
    <source>
        <dbReference type="EnsemblMetazoa" id="ACUA019251-PA"/>
    </source>
</evidence>
<dbReference type="EMBL" id="AXCM01000965">
    <property type="status" value="NOT_ANNOTATED_CDS"/>
    <property type="molecule type" value="Genomic_DNA"/>
</dbReference>
<evidence type="ECO:0000256" key="1">
    <source>
        <dbReference type="SAM" id="MobiDB-lite"/>
    </source>
</evidence>
<dbReference type="EnsemblMetazoa" id="ACUA019251-RA">
    <property type="protein sequence ID" value="ACUA019251-PA"/>
    <property type="gene ID" value="ACUA019251"/>
</dbReference>
<name>A0A182MIR5_9DIPT</name>
<accession>A0A182MIR5</accession>
<feature type="compositionally biased region" description="Basic and acidic residues" evidence="1">
    <location>
        <begin position="93"/>
        <end position="103"/>
    </location>
</feature>
<dbReference type="Proteomes" id="UP000075883">
    <property type="component" value="Unassembled WGS sequence"/>
</dbReference>
<reference evidence="3" key="1">
    <citation type="submission" date="2013-09" db="EMBL/GenBank/DDBJ databases">
        <title>The Genome Sequence of Anopheles culicifacies species A.</title>
        <authorList>
            <consortium name="The Broad Institute Genomics Platform"/>
            <person name="Neafsey D.E."/>
            <person name="Besansky N."/>
            <person name="Howell P."/>
            <person name="Walton C."/>
            <person name="Young S.K."/>
            <person name="Zeng Q."/>
            <person name="Gargeya S."/>
            <person name="Fitzgerald M."/>
            <person name="Haas B."/>
            <person name="Abouelleil A."/>
            <person name="Allen A.W."/>
            <person name="Alvarado L."/>
            <person name="Arachchi H.M."/>
            <person name="Berlin A.M."/>
            <person name="Chapman S.B."/>
            <person name="Gainer-Dewar J."/>
            <person name="Goldberg J."/>
            <person name="Griggs A."/>
            <person name="Gujja S."/>
            <person name="Hansen M."/>
            <person name="Howarth C."/>
            <person name="Imamovic A."/>
            <person name="Ireland A."/>
            <person name="Larimer J."/>
            <person name="McCowan C."/>
            <person name="Murphy C."/>
            <person name="Pearson M."/>
            <person name="Poon T.W."/>
            <person name="Priest M."/>
            <person name="Roberts A."/>
            <person name="Saif S."/>
            <person name="Shea T."/>
            <person name="Sisk P."/>
            <person name="Sykes S."/>
            <person name="Wortman J."/>
            <person name="Nusbaum C."/>
            <person name="Birren B."/>
        </authorList>
    </citation>
    <scope>NUCLEOTIDE SEQUENCE [LARGE SCALE GENOMIC DNA]</scope>
    <source>
        <strain evidence="3">A-37</strain>
    </source>
</reference>
<organism evidence="2 3">
    <name type="scientific">Anopheles culicifacies</name>
    <dbReference type="NCBI Taxonomy" id="139723"/>
    <lineage>
        <taxon>Eukaryota</taxon>
        <taxon>Metazoa</taxon>
        <taxon>Ecdysozoa</taxon>
        <taxon>Arthropoda</taxon>
        <taxon>Hexapoda</taxon>
        <taxon>Insecta</taxon>
        <taxon>Pterygota</taxon>
        <taxon>Neoptera</taxon>
        <taxon>Endopterygota</taxon>
        <taxon>Diptera</taxon>
        <taxon>Nematocera</taxon>
        <taxon>Culicoidea</taxon>
        <taxon>Culicidae</taxon>
        <taxon>Anophelinae</taxon>
        <taxon>Anopheles</taxon>
        <taxon>culicifacies species complex</taxon>
    </lineage>
</organism>